<evidence type="ECO:0000313" key="11">
    <source>
        <dbReference type="EMBL" id="EFB13609.1"/>
    </source>
</evidence>
<dbReference type="GO" id="GO:0004867">
    <property type="term" value="F:serine-type endopeptidase inhibitor activity"/>
    <property type="evidence" value="ECO:0007669"/>
    <property type="project" value="UniProtKB-KW"/>
</dbReference>
<dbReference type="PROSITE" id="PS50234">
    <property type="entry name" value="VWFA"/>
    <property type="match status" value="1"/>
</dbReference>
<feature type="non-terminal residue" evidence="11">
    <location>
        <position position="1"/>
    </location>
</feature>
<dbReference type="InterPro" id="IPR036465">
    <property type="entry name" value="vWFA_dom_sf"/>
</dbReference>
<evidence type="ECO:0000256" key="8">
    <source>
        <dbReference type="SAM" id="MobiDB-lite"/>
    </source>
</evidence>
<sequence>NDIDIYSLTVDSKVSSRFAHTVITSRVVNKADTMQEATFQVELPRRAFITNFSMIIEGVTYPGIIKKKAAAQEQYSAAVARGESAGLVKAAGRKTEQFQVSVSVAPTAKVTFELVYEELLKRHLGAYELLLKVQPQQLVKHLQMDIHIFEPQGISFLETESTFMTNELADALTVSQNKTKAHIQFKPVLSQQKSSGQQDTVLDGNFIVRYDVNRTISGGSIQIENGYFVHYFAPEGLPTIPKNVIFVIDKSGSMSGRKMQQTREALIKILDDLSPKDQFNLISFSGDAAQWKPLLVPASAENVNQARSYAAGIQAHGGTDINEAVLMAVQLLNSAKQKELMPEGTVSLIILLTDGDPTMGETNPARIQRNVKEAIDGQYSLFCLGFGFDVSYAFLEKLALDNGGLARRIYEDSDSALQLQDFYEEVANPLLTAVTFEYPSNVVEEVSQDNFRLLFKGSEIVVAGKLRDQSPDVLSAKVRGQLHMQNITFQTESRVTEQEKEFQSPKYIFHSFMERLWAYLTIQQLLEQMVSASATEKQALETRALNLSLHYCFVTPLTSMVVTKPDGRERSEVAEKPVETNRAPSVPERMIHGMDLRAKDVPAVASDSITGRLGERKASGSSTDLPRGFPSVEVEKEPWPHTSLGRGSLNPHFFFFQNQPRQPHPQVSCQPPSGLAHFLVLVSQPALPTLGTTAAVPAPIQAPPVILMLPGQSVDRLCVDIKHSQGPMNLLADPDQGIEVTAQYETERAQFSWIKVTFKNPQLQVRASPEHVVVTRNRKNSAYKWKETLFSVTPSLKMTMDEAGLLLLSSPDRVTIGLLPWDGPGEGLRLLLRDTDRFSSRVGGTLGQFYQDVLWGPPAAADDSKRTLRVQGLDYSATRLLKLDYQEGSPGTEISCWSIEL</sequence>
<dbReference type="Gene3D" id="3.40.50.410">
    <property type="entry name" value="von Willebrand factor, type A domain"/>
    <property type="match status" value="1"/>
</dbReference>
<evidence type="ECO:0000256" key="2">
    <source>
        <dbReference type="ARBA" id="ARBA00010158"/>
    </source>
</evidence>
<dbReference type="FunFam" id="3.40.50.410:FF:000013">
    <property type="entry name" value="inter-alpha-trypsin inhibitor heavy chain H2"/>
    <property type="match status" value="1"/>
</dbReference>
<gene>
    <name evidence="11" type="ORF">PANDA_007564</name>
</gene>
<dbReference type="SUPFAM" id="SSF53300">
    <property type="entry name" value="vWA-like"/>
    <property type="match status" value="1"/>
</dbReference>
<feature type="domain" description="VIT" evidence="10">
    <location>
        <begin position="1"/>
        <end position="118"/>
    </location>
</feature>
<evidence type="ECO:0000256" key="1">
    <source>
        <dbReference type="ARBA" id="ARBA00004613"/>
    </source>
</evidence>
<organism evidence="11">
    <name type="scientific">Ailuropoda melanoleuca</name>
    <name type="common">Giant panda</name>
    <dbReference type="NCBI Taxonomy" id="9646"/>
    <lineage>
        <taxon>Eukaryota</taxon>
        <taxon>Metazoa</taxon>
        <taxon>Chordata</taxon>
        <taxon>Craniata</taxon>
        <taxon>Vertebrata</taxon>
        <taxon>Euteleostomi</taxon>
        <taxon>Mammalia</taxon>
        <taxon>Eutheria</taxon>
        <taxon>Laurasiatheria</taxon>
        <taxon>Carnivora</taxon>
        <taxon>Caniformia</taxon>
        <taxon>Ursidae</taxon>
        <taxon>Ailuropoda</taxon>
    </lineage>
</organism>
<accession>D2HAS3</accession>
<keyword evidence="4" id="KW-0646">Protease inhibitor</keyword>
<proteinExistence type="inferred from homology"/>
<protein>
    <recommendedName>
        <fullName evidence="12">Inter-alpha-trypsin inhibitor heavy chain 4</fullName>
    </recommendedName>
</protein>
<evidence type="ECO:0000256" key="6">
    <source>
        <dbReference type="ARBA" id="ARBA00022900"/>
    </source>
</evidence>
<dbReference type="GO" id="GO:0006953">
    <property type="term" value="P:acute-phase response"/>
    <property type="evidence" value="ECO:0007669"/>
    <property type="project" value="UniProtKB-ARBA"/>
</dbReference>
<feature type="region of interest" description="Disordered" evidence="8">
    <location>
        <begin position="610"/>
        <end position="631"/>
    </location>
</feature>
<dbReference type="InterPro" id="IPR002035">
    <property type="entry name" value="VWF_A"/>
</dbReference>
<dbReference type="Pfam" id="PF06668">
    <property type="entry name" value="ITI_HC_C"/>
    <property type="match status" value="1"/>
</dbReference>
<name>D2HAS3_AILME</name>
<dbReference type="PANTHER" id="PTHR10338:SF119">
    <property type="entry name" value="INTER-ALPHA-TRYPSIN INHIBITOR HEAVY CHAIN H4"/>
    <property type="match status" value="1"/>
</dbReference>
<dbReference type="GO" id="GO:0005576">
    <property type="term" value="C:extracellular region"/>
    <property type="evidence" value="ECO:0007669"/>
    <property type="project" value="UniProtKB-SubCell"/>
</dbReference>
<dbReference type="GO" id="GO:0030212">
    <property type="term" value="P:hyaluronan metabolic process"/>
    <property type="evidence" value="ECO:0007669"/>
    <property type="project" value="InterPro"/>
</dbReference>
<dbReference type="InterPro" id="IPR010600">
    <property type="entry name" value="ITI_HC_C"/>
</dbReference>
<evidence type="ECO:0000256" key="3">
    <source>
        <dbReference type="ARBA" id="ARBA00022525"/>
    </source>
</evidence>
<evidence type="ECO:0008006" key="12">
    <source>
        <dbReference type="Google" id="ProtNLM"/>
    </source>
</evidence>
<evidence type="ECO:0000256" key="5">
    <source>
        <dbReference type="ARBA" id="ARBA00022729"/>
    </source>
</evidence>
<feature type="non-terminal residue" evidence="11">
    <location>
        <position position="901"/>
    </location>
</feature>
<dbReference type="InterPro" id="IPR013694">
    <property type="entry name" value="VIT"/>
</dbReference>
<reference evidence="11" key="1">
    <citation type="journal article" date="2010" name="Nature">
        <title>The sequence and de novo assembly of the giant panda genome.</title>
        <authorList>
            <person name="Li R."/>
            <person name="Fan W."/>
            <person name="Tian G."/>
            <person name="Zhu H."/>
            <person name="He L."/>
            <person name="Cai J."/>
            <person name="Huang Q."/>
            <person name="Cai Q."/>
            <person name="Li B."/>
            <person name="Bai Y."/>
            <person name="Zhang Z."/>
            <person name="Zhang Y."/>
            <person name="Wang W."/>
            <person name="Li J."/>
            <person name="Wei F."/>
            <person name="Li H."/>
            <person name="Jian M."/>
            <person name="Li J."/>
            <person name="Zhang Z."/>
            <person name="Nielsen R."/>
            <person name="Li D."/>
            <person name="Gu W."/>
            <person name="Yang Z."/>
            <person name="Xuan Z."/>
            <person name="Ryder O.A."/>
            <person name="Leung F.C."/>
            <person name="Zhou Y."/>
            <person name="Cao J."/>
            <person name="Sun X."/>
            <person name="Fu Y."/>
            <person name="Fang X."/>
            <person name="Guo X."/>
            <person name="Wang B."/>
            <person name="Hou R."/>
            <person name="Shen F."/>
            <person name="Mu B."/>
            <person name="Ni P."/>
            <person name="Lin R."/>
            <person name="Qian W."/>
            <person name="Wang G."/>
            <person name="Yu C."/>
            <person name="Nie W."/>
            <person name="Wang J."/>
            <person name="Wu Z."/>
            <person name="Liang H."/>
            <person name="Min J."/>
            <person name="Wu Q."/>
            <person name="Cheng S."/>
            <person name="Ruan J."/>
            <person name="Wang M."/>
            <person name="Shi Z."/>
            <person name="Wen M."/>
            <person name="Liu B."/>
            <person name="Ren X."/>
            <person name="Zheng H."/>
            <person name="Dong D."/>
            <person name="Cook K."/>
            <person name="Shan G."/>
            <person name="Zhang H."/>
            <person name="Kosiol C."/>
            <person name="Xie X."/>
            <person name="Lu Z."/>
            <person name="Zheng H."/>
            <person name="Li Y."/>
            <person name="Steiner C.C."/>
            <person name="Lam T.T."/>
            <person name="Lin S."/>
            <person name="Zhang Q."/>
            <person name="Li G."/>
            <person name="Tian J."/>
            <person name="Gong T."/>
            <person name="Liu H."/>
            <person name="Zhang D."/>
            <person name="Fang L."/>
            <person name="Ye C."/>
            <person name="Zhang J."/>
            <person name="Hu W."/>
            <person name="Xu A."/>
            <person name="Ren Y."/>
            <person name="Zhang G."/>
            <person name="Bruford M.W."/>
            <person name="Li Q."/>
            <person name="Ma L."/>
            <person name="Guo Y."/>
            <person name="An N."/>
            <person name="Hu Y."/>
            <person name="Zheng Y."/>
            <person name="Shi Y."/>
            <person name="Li Z."/>
            <person name="Liu Q."/>
            <person name="Chen Y."/>
            <person name="Zhao J."/>
            <person name="Qu N."/>
            <person name="Zhao S."/>
            <person name="Tian F."/>
            <person name="Wang X."/>
            <person name="Wang H."/>
            <person name="Xu L."/>
            <person name="Liu X."/>
            <person name="Vinar T."/>
            <person name="Wang Y."/>
            <person name="Lam T.W."/>
            <person name="Yiu S.M."/>
            <person name="Liu S."/>
            <person name="Zhang H."/>
            <person name="Li D."/>
            <person name="Huang Y."/>
            <person name="Wang X."/>
            <person name="Yang G."/>
            <person name="Jiang Z."/>
            <person name="Wang J."/>
            <person name="Qin N."/>
            <person name="Li L."/>
            <person name="Li J."/>
            <person name="Bolund L."/>
            <person name="Kristiansen K."/>
            <person name="Wong G.K."/>
            <person name="Olson M."/>
            <person name="Zhang X."/>
            <person name="Li S."/>
            <person name="Yang H."/>
            <person name="Wang J."/>
            <person name="Wang J."/>
        </authorList>
    </citation>
    <scope>NUCLEOTIDE SEQUENCE [LARGE SCALE GENOMIC DNA]</scope>
</reference>
<dbReference type="PROSITE" id="PS51468">
    <property type="entry name" value="VIT"/>
    <property type="match status" value="1"/>
</dbReference>
<dbReference type="AlphaFoldDB" id="D2HAS3"/>
<feature type="domain" description="VWFA" evidence="9">
    <location>
        <begin position="243"/>
        <end position="426"/>
    </location>
</feature>
<evidence type="ECO:0000259" key="10">
    <source>
        <dbReference type="PROSITE" id="PS51468"/>
    </source>
</evidence>
<comment type="subcellular location">
    <subcellularLocation>
        <location evidence="1">Secreted</location>
    </subcellularLocation>
</comment>
<evidence type="ECO:0000256" key="7">
    <source>
        <dbReference type="ARBA" id="ARBA00023180"/>
    </source>
</evidence>
<dbReference type="CDD" id="cd01461">
    <property type="entry name" value="vWA_interalpha_trypsin_inhibitor"/>
    <property type="match status" value="1"/>
</dbReference>
<keyword evidence="7" id="KW-0325">Glycoprotein</keyword>
<dbReference type="Pfam" id="PF00092">
    <property type="entry name" value="VWA"/>
    <property type="match status" value="1"/>
</dbReference>
<dbReference type="InParanoid" id="D2HAS3"/>
<comment type="similarity">
    <text evidence="2">Belongs to the ITIH family.</text>
</comment>
<dbReference type="SMART" id="SM00327">
    <property type="entry name" value="VWA"/>
    <property type="match status" value="1"/>
</dbReference>
<dbReference type="InterPro" id="IPR050934">
    <property type="entry name" value="ITIH"/>
</dbReference>
<dbReference type="Pfam" id="PF08487">
    <property type="entry name" value="VIT"/>
    <property type="match status" value="1"/>
</dbReference>
<dbReference type="PANTHER" id="PTHR10338">
    <property type="entry name" value="INTER-ALPHA-TRYPSIN INHIBITOR HEAVY CHAIN FAMILY MEMBER"/>
    <property type="match status" value="1"/>
</dbReference>
<dbReference type="SMART" id="SM00609">
    <property type="entry name" value="VIT"/>
    <property type="match status" value="1"/>
</dbReference>
<dbReference type="EMBL" id="GL192640">
    <property type="protein sequence ID" value="EFB13609.1"/>
    <property type="molecule type" value="Genomic_DNA"/>
</dbReference>
<keyword evidence="6" id="KW-0722">Serine protease inhibitor</keyword>
<evidence type="ECO:0000259" key="9">
    <source>
        <dbReference type="PROSITE" id="PS50234"/>
    </source>
</evidence>
<evidence type="ECO:0000256" key="4">
    <source>
        <dbReference type="ARBA" id="ARBA00022690"/>
    </source>
</evidence>
<keyword evidence="5" id="KW-0732">Signal</keyword>
<keyword evidence="3" id="KW-0964">Secreted</keyword>